<comment type="similarity">
    <text evidence="2">Belongs to the APC3/CDC27 family.</text>
</comment>
<name>A0A0D2X3A6_CAPO3</name>
<dbReference type="Gene3D" id="1.25.40.10">
    <property type="entry name" value="Tetratricopeptide repeat domain"/>
    <property type="match status" value="5"/>
</dbReference>
<dbReference type="Pfam" id="PF14559">
    <property type="entry name" value="TPR_19"/>
    <property type="match status" value="2"/>
</dbReference>
<evidence type="ECO:0000256" key="2">
    <source>
        <dbReference type="ARBA" id="ARBA00038210"/>
    </source>
</evidence>
<dbReference type="Pfam" id="PF00515">
    <property type="entry name" value="TPR_1"/>
    <property type="match status" value="1"/>
</dbReference>
<keyword evidence="1 3" id="KW-0802">TPR repeat</keyword>
<dbReference type="EMBL" id="KE346366">
    <property type="protein sequence ID" value="KJE93974.1"/>
    <property type="molecule type" value="Genomic_DNA"/>
</dbReference>
<dbReference type="GO" id="GO:0031145">
    <property type="term" value="P:anaphase-promoting complex-dependent catabolic process"/>
    <property type="evidence" value="ECO:0007669"/>
    <property type="project" value="TreeGrafter"/>
</dbReference>
<dbReference type="PROSITE" id="PS50005">
    <property type="entry name" value="TPR"/>
    <property type="match status" value="4"/>
</dbReference>
<dbReference type="GO" id="GO:0051301">
    <property type="term" value="P:cell division"/>
    <property type="evidence" value="ECO:0007669"/>
    <property type="project" value="UniProtKB-KW"/>
</dbReference>
<feature type="region of interest" description="Disordered" evidence="4">
    <location>
        <begin position="1133"/>
        <end position="1152"/>
    </location>
</feature>
<feature type="repeat" description="TPR" evidence="3">
    <location>
        <begin position="917"/>
        <end position="950"/>
    </location>
</feature>
<gene>
    <name evidence="5" type="ORF">CAOG_004683</name>
</gene>
<dbReference type="STRING" id="595528.A0A0D2X3A6"/>
<feature type="region of interest" description="Disordered" evidence="4">
    <location>
        <begin position="1"/>
        <end position="98"/>
    </location>
</feature>
<dbReference type="InterPro" id="IPR011990">
    <property type="entry name" value="TPR-like_helical_dom_sf"/>
</dbReference>
<feature type="region of interest" description="Disordered" evidence="4">
    <location>
        <begin position="700"/>
        <end position="731"/>
    </location>
</feature>
<dbReference type="GO" id="GO:0005680">
    <property type="term" value="C:anaphase-promoting complex"/>
    <property type="evidence" value="ECO:0007669"/>
    <property type="project" value="TreeGrafter"/>
</dbReference>
<dbReference type="eggNOG" id="KOG1126">
    <property type="taxonomic scope" value="Eukaryota"/>
</dbReference>
<keyword evidence="6" id="KW-1185">Reference proteome</keyword>
<dbReference type="Proteomes" id="UP000008743">
    <property type="component" value="Unassembled WGS sequence"/>
</dbReference>
<dbReference type="PANTHER" id="PTHR12558">
    <property type="entry name" value="CELL DIVISION CYCLE 16,23,27"/>
    <property type="match status" value="1"/>
</dbReference>
<dbReference type="GO" id="GO:0005737">
    <property type="term" value="C:cytoplasm"/>
    <property type="evidence" value="ECO:0007669"/>
    <property type="project" value="TreeGrafter"/>
</dbReference>
<dbReference type="PANTHER" id="PTHR12558:SF13">
    <property type="entry name" value="CELL DIVISION CYCLE PROTEIN 27 HOMOLOG"/>
    <property type="match status" value="1"/>
</dbReference>
<dbReference type="PROSITE" id="PS50293">
    <property type="entry name" value="TPR_REGION"/>
    <property type="match status" value="1"/>
</dbReference>
<dbReference type="GO" id="GO:0016567">
    <property type="term" value="P:protein ubiquitination"/>
    <property type="evidence" value="ECO:0007669"/>
    <property type="project" value="TreeGrafter"/>
</dbReference>
<feature type="repeat" description="TPR" evidence="3">
    <location>
        <begin position="951"/>
        <end position="984"/>
    </location>
</feature>
<evidence type="ECO:0000256" key="4">
    <source>
        <dbReference type="SAM" id="MobiDB-lite"/>
    </source>
</evidence>
<feature type="compositionally biased region" description="Polar residues" evidence="4">
    <location>
        <begin position="564"/>
        <end position="577"/>
    </location>
</feature>
<reference evidence="6" key="1">
    <citation type="submission" date="2011-02" db="EMBL/GenBank/DDBJ databases">
        <title>The Genome Sequence of Capsaspora owczarzaki ATCC 30864.</title>
        <authorList>
            <person name="Russ C."/>
            <person name="Cuomo C."/>
            <person name="Burger G."/>
            <person name="Gray M.W."/>
            <person name="Holland P.W.H."/>
            <person name="King N."/>
            <person name="Lang F.B.F."/>
            <person name="Roger A.J."/>
            <person name="Ruiz-Trillo I."/>
            <person name="Young S.K."/>
            <person name="Zeng Q."/>
            <person name="Gargeya S."/>
            <person name="Alvarado L."/>
            <person name="Berlin A."/>
            <person name="Chapman S.B."/>
            <person name="Chen Z."/>
            <person name="Freedman E."/>
            <person name="Gellesch M."/>
            <person name="Goldberg J."/>
            <person name="Griggs A."/>
            <person name="Gujja S."/>
            <person name="Heilman E."/>
            <person name="Heiman D."/>
            <person name="Howarth C."/>
            <person name="Mehta T."/>
            <person name="Neiman D."/>
            <person name="Pearson M."/>
            <person name="Roberts A."/>
            <person name="Saif S."/>
            <person name="Shea T."/>
            <person name="Shenoy N."/>
            <person name="Sisk P."/>
            <person name="Stolte C."/>
            <person name="Sykes S."/>
            <person name="White J."/>
            <person name="Yandava C."/>
            <person name="Haas B."/>
            <person name="Nusbaum C."/>
            <person name="Birren B."/>
        </authorList>
    </citation>
    <scope>NUCLEOTIDE SEQUENCE</scope>
    <source>
        <strain evidence="6">ATCC 30864</strain>
    </source>
</reference>
<keyword evidence="5" id="KW-0131">Cell cycle</keyword>
<dbReference type="RefSeq" id="XP_004347430.1">
    <property type="nucleotide sequence ID" value="XM_004347380.2"/>
</dbReference>
<feature type="region of interest" description="Disordered" evidence="4">
    <location>
        <begin position="1170"/>
        <end position="1206"/>
    </location>
</feature>
<evidence type="ECO:0000256" key="3">
    <source>
        <dbReference type="PROSITE-ProRule" id="PRU00339"/>
    </source>
</evidence>
<feature type="compositionally biased region" description="Basic and acidic residues" evidence="4">
    <location>
        <begin position="456"/>
        <end position="467"/>
    </location>
</feature>
<keyword evidence="5" id="KW-0132">Cell division</keyword>
<feature type="region of interest" description="Disordered" evidence="4">
    <location>
        <begin position="366"/>
        <end position="400"/>
    </location>
</feature>
<dbReference type="InParanoid" id="A0A0D2X3A6"/>
<feature type="region of interest" description="Disordered" evidence="4">
    <location>
        <begin position="456"/>
        <end position="614"/>
    </location>
</feature>
<protein>
    <submittedName>
        <fullName evidence="5">Cell division cycle Cdc27</fullName>
    </submittedName>
</protein>
<dbReference type="OrthoDB" id="329563at2759"/>
<feature type="compositionally biased region" description="Low complexity" evidence="4">
    <location>
        <begin position="600"/>
        <end position="614"/>
    </location>
</feature>
<feature type="compositionally biased region" description="Low complexity" evidence="4">
    <location>
        <begin position="366"/>
        <end position="380"/>
    </location>
</feature>
<feature type="compositionally biased region" description="Basic and acidic residues" evidence="4">
    <location>
        <begin position="29"/>
        <end position="44"/>
    </location>
</feature>
<dbReference type="InterPro" id="IPR019734">
    <property type="entry name" value="TPR_rpt"/>
</dbReference>
<dbReference type="Pfam" id="PF13181">
    <property type="entry name" value="TPR_8"/>
    <property type="match status" value="2"/>
</dbReference>
<dbReference type="SMART" id="SM00028">
    <property type="entry name" value="TPR"/>
    <property type="match status" value="7"/>
</dbReference>
<evidence type="ECO:0000256" key="1">
    <source>
        <dbReference type="ARBA" id="ARBA00022803"/>
    </source>
</evidence>
<accession>A0A0D2X3A6</accession>
<proteinExistence type="inferred from homology"/>
<feature type="compositionally biased region" description="Gly residues" evidence="4">
    <location>
        <begin position="9"/>
        <end position="24"/>
    </location>
</feature>
<feature type="repeat" description="TPR" evidence="3">
    <location>
        <begin position="815"/>
        <end position="848"/>
    </location>
</feature>
<feature type="compositionally biased region" description="Low complexity" evidence="4">
    <location>
        <begin position="578"/>
        <end position="589"/>
    </location>
</feature>
<dbReference type="SUPFAM" id="SSF48452">
    <property type="entry name" value="TPR-like"/>
    <property type="match status" value="2"/>
</dbReference>
<feature type="compositionally biased region" description="Polar residues" evidence="4">
    <location>
        <begin position="381"/>
        <end position="400"/>
    </location>
</feature>
<dbReference type="AlphaFoldDB" id="A0A0D2X3A6"/>
<feature type="compositionally biased region" description="Low complexity" evidence="4">
    <location>
        <begin position="468"/>
        <end position="483"/>
    </location>
</feature>
<evidence type="ECO:0000313" key="6">
    <source>
        <dbReference type="Proteomes" id="UP000008743"/>
    </source>
</evidence>
<dbReference type="GO" id="GO:0007091">
    <property type="term" value="P:metaphase/anaphase transition of mitotic cell cycle"/>
    <property type="evidence" value="ECO:0007669"/>
    <property type="project" value="TreeGrafter"/>
</dbReference>
<feature type="compositionally biased region" description="Low complexity" evidence="4">
    <location>
        <begin position="532"/>
        <end position="557"/>
    </location>
</feature>
<evidence type="ECO:0000313" key="5">
    <source>
        <dbReference type="EMBL" id="KJE93974.1"/>
    </source>
</evidence>
<organism evidence="5 6">
    <name type="scientific">Capsaspora owczarzaki (strain ATCC 30864)</name>
    <dbReference type="NCBI Taxonomy" id="595528"/>
    <lineage>
        <taxon>Eukaryota</taxon>
        <taxon>Filasterea</taxon>
        <taxon>Capsaspora</taxon>
    </lineage>
</organism>
<sequence>MRRTAGSTRSGGGGGGGGAGGAGGAPLESGRRSGSIEDLHHQRSDDDEEDPNEAAFESHHIKTGHLPPRREHEDEEGGDSQHHEAQPTAMLHGQPPDGSRELLQAAAEHSLSFNDTDNAVFLAQRLFELYPTHAESVLTLATCLHRAGERKRAQALLAASPFATHLIPAARRAAASASPSGDRECIVLQQCRLLLARLYIEHGEYAAAESTLTGNALPNAMRAALLESKSIRAAFSAKSTNPVLIAALDATFFGSDEIPAANLRSGDAQEPPAAVRRRLVASSPIGWSSEKLGSRSDDAPDAVQQRLTRAAALHLLGQVCVRTNRIPSAVECLRLAVSLNPYSWSSFELLCQLGETCDPVFVFPSNSSAASSSRTSPTRSVALQSTGAFSTPATSGRATDSTYWDAGVTRRSSPLAVSTVHDLPFFADTSVARQFLLTSSLAQQPSAVLLGRLDPEGAERPSARDDTAAGATTAAADADALRTPVSSKRSPERSTVLAKTSPKPSATPAARGQESAEAPQTTRKSMSGRAGTSGPTSEASAPASSSTIRRSSRISSATEDDLLTTPQPSARLSGNFRTPTETAQATEAPTGPPAIKRASRQSTQASTSTAAAPAPAAAAAASGVSNVRRHTIGKAVIASTTSAAQKSGGAPSRAGNAGRSISAPVAAAAVASSLAATTPIMAPAPRKAGTRAAVVSSGAAASTPSISSGATGLGRAGSTDSLNDDSIDAADDRAPPNAAAALFVDDAHAPPASSSGVSARAPQFRINEGELTRAANFVMRLFAAIAEGVLALHQYDPKRSLRALKRLPVVHLQTAWAQALVGRAYFELANYKQAVVHFSRAHALDPSYLTGMDYYSTALWHLGRGAELSHLALELGQRFPTSAEACCVLGNNFSLQRENESAIKMLERACMLTKTNAYPFTLLGHEFAHENDYERALAFFRTAVRIDARHYNAWYGMGVIYFKQERLEMALYNFEKALSINQNNPVLYCYLVMVLQTNKQFAETLPLLHKALVIDPTNLLAKFTLATSHFLMNSDTEALGVLLELVDNAPHEASVHMLLARVYKRMNQATLAARHWSWAMDLDPRGVAAGGAASTTEGAAAVAVASAAAAAASAASEPSGASVQASVSGGSGNLTGGARHAGSSGADRGDAEPAEYSSFLEQTMMDLSGPGYSVGISPRRNDSPANLLRANDSPRAVRRRPSVDSV</sequence>
<feature type="repeat" description="TPR" evidence="3">
    <location>
        <begin position="310"/>
        <end position="343"/>
    </location>
</feature>